<dbReference type="InterPro" id="IPR018263">
    <property type="entry name" value="Ribosomal_eL32_CS"/>
</dbReference>
<dbReference type="PROSITE" id="PS00580">
    <property type="entry name" value="RIBOSOMAL_L32E"/>
    <property type="match status" value="1"/>
</dbReference>
<organism evidence="4 5">
    <name type="scientific">Solanum tuberosum</name>
    <name type="common">Potato</name>
    <dbReference type="NCBI Taxonomy" id="4113"/>
    <lineage>
        <taxon>Eukaryota</taxon>
        <taxon>Viridiplantae</taxon>
        <taxon>Streptophyta</taxon>
        <taxon>Embryophyta</taxon>
        <taxon>Tracheophyta</taxon>
        <taxon>Spermatophyta</taxon>
        <taxon>Magnoliopsida</taxon>
        <taxon>eudicotyledons</taxon>
        <taxon>Gunneridae</taxon>
        <taxon>Pentapetalae</taxon>
        <taxon>asterids</taxon>
        <taxon>lamiids</taxon>
        <taxon>Solanales</taxon>
        <taxon>Solanaceae</taxon>
        <taxon>Solanoideae</taxon>
        <taxon>Solaneae</taxon>
        <taxon>Solanum</taxon>
    </lineage>
</organism>
<keyword evidence="3" id="KW-0687">Ribonucleoprotein</keyword>
<dbReference type="GO" id="GO:0006412">
    <property type="term" value="P:translation"/>
    <property type="evidence" value="ECO:0007669"/>
    <property type="project" value="InterPro"/>
</dbReference>
<name>M1B275_SOLTU</name>
<dbReference type="HOGENOM" id="CLU_732379_0_0_1"/>
<dbReference type="GO" id="GO:0022625">
    <property type="term" value="C:cytosolic large ribosomal subunit"/>
    <property type="evidence" value="ECO:0000318"/>
    <property type="project" value="GO_Central"/>
</dbReference>
<dbReference type="EnsemblPlants" id="PGSC0003DMT400035383">
    <property type="protein sequence ID" value="PGSC0003DMT400035383"/>
    <property type="gene ID" value="PGSC0003DMG400013598"/>
</dbReference>
<dbReference type="Pfam" id="PF01655">
    <property type="entry name" value="Ribosomal_L32e"/>
    <property type="match status" value="1"/>
</dbReference>
<dbReference type="PANTHER" id="PTHR23413:SF17">
    <property type="entry name" value="60S RIBOSOMAL PROTEIN L32-1"/>
    <property type="match status" value="1"/>
</dbReference>
<keyword evidence="5" id="KW-1185">Reference proteome</keyword>
<dbReference type="eggNOG" id="KOG0878">
    <property type="taxonomic scope" value="Eukaryota"/>
</dbReference>
<dbReference type="AlphaFoldDB" id="M1B275"/>
<dbReference type="SMART" id="SM01393">
    <property type="entry name" value="Ribosomal_L32e"/>
    <property type="match status" value="1"/>
</dbReference>
<dbReference type="STRING" id="4113.M1B275"/>
<sequence>MVVPLLNKKVVKKRVKRFIRPQSDRRITVKESWRRPKGIDSRVRRKFKGCVLMPNIGYGSDKKTRHYLPNGFKKFVVHNASELEILMMHNRTYCAEIAHNVSTRKRKEIVERAAQLDVVITNKLARKKLIDTWTGYDPDLLTFIDIVNEYNNPKLNESEKKDEAIKRQGEWASSRKGRVMTCNNCGEPNHNSKGCKKLVNTKPMKRTTKLIDEPEEINLTAPQSTQASQVVNFMSTPTLMHHAPQFSGLRPSIPSKTLDFELSETSKQRSSKPDATTLQHTVHPDLTINFPNHDPDPTIRPMVVSENAIFRARQEGPIPSGTRIINFVGDHNGVSVPSNLPYSPTNLTWKGKTVIIQGQLEMQNRQKIKKLKPRKGQK</sequence>
<evidence type="ECO:0000256" key="1">
    <source>
        <dbReference type="ARBA" id="ARBA00008431"/>
    </source>
</evidence>
<comment type="similarity">
    <text evidence="1">Belongs to the eukaryotic ribosomal protein eL32 family.</text>
</comment>
<dbReference type="Gramene" id="PGSC0003DMT400035383">
    <property type="protein sequence ID" value="PGSC0003DMT400035383"/>
    <property type="gene ID" value="PGSC0003DMG400013598"/>
</dbReference>
<dbReference type="InterPro" id="IPR001515">
    <property type="entry name" value="Ribosomal_eL32"/>
</dbReference>
<protein>
    <submittedName>
        <fullName evidence="4">Ly200</fullName>
    </submittedName>
</protein>
<dbReference type="PANTHER" id="PTHR23413">
    <property type="entry name" value="60S RIBOSOMAL PROTEIN L32 AND DNA-DIRECTED RNA POLYMERASE II, SUBUNIT N"/>
    <property type="match status" value="1"/>
</dbReference>
<proteinExistence type="inferred from homology"/>
<dbReference type="SUPFAM" id="SSF52042">
    <property type="entry name" value="Ribosomal protein L32e"/>
    <property type="match status" value="1"/>
</dbReference>
<dbReference type="CDD" id="cd00513">
    <property type="entry name" value="Ribosomal_L32_L32e"/>
    <property type="match status" value="1"/>
</dbReference>
<evidence type="ECO:0000313" key="4">
    <source>
        <dbReference type="EnsemblPlants" id="PGSC0003DMT400035383"/>
    </source>
</evidence>
<dbReference type="PaxDb" id="4113-PGSC0003DMT400035383"/>
<reference evidence="4" key="2">
    <citation type="submission" date="2015-06" db="UniProtKB">
        <authorList>
            <consortium name="EnsemblPlants"/>
        </authorList>
    </citation>
    <scope>IDENTIFICATION</scope>
    <source>
        <strain evidence="4">DM1-3 516 R44</strain>
    </source>
</reference>
<reference evidence="5" key="1">
    <citation type="journal article" date="2011" name="Nature">
        <title>Genome sequence and analysis of the tuber crop potato.</title>
        <authorList>
            <consortium name="The Potato Genome Sequencing Consortium"/>
        </authorList>
    </citation>
    <scope>NUCLEOTIDE SEQUENCE [LARGE SCALE GENOMIC DNA]</scope>
    <source>
        <strain evidence="5">cv. DM1-3 516 R44</strain>
    </source>
</reference>
<evidence type="ECO:0000256" key="2">
    <source>
        <dbReference type="ARBA" id="ARBA00022980"/>
    </source>
</evidence>
<evidence type="ECO:0000256" key="3">
    <source>
        <dbReference type="ARBA" id="ARBA00023274"/>
    </source>
</evidence>
<dbReference type="Proteomes" id="UP000011115">
    <property type="component" value="Unassembled WGS sequence"/>
</dbReference>
<dbReference type="InParanoid" id="M1B275"/>
<keyword evidence="2" id="KW-0689">Ribosomal protein</keyword>
<dbReference type="GO" id="GO:0003735">
    <property type="term" value="F:structural constituent of ribosome"/>
    <property type="evidence" value="ECO:0007669"/>
    <property type="project" value="InterPro"/>
</dbReference>
<accession>M1B275</accession>
<dbReference type="InterPro" id="IPR036351">
    <property type="entry name" value="Ribosomal_eL32_sf"/>
</dbReference>
<evidence type="ECO:0000313" key="5">
    <source>
        <dbReference type="Proteomes" id="UP000011115"/>
    </source>
</evidence>